<evidence type="ECO:0008006" key="3">
    <source>
        <dbReference type="Google" id="ProtNLM"/>
    </source>
</evidence>
<dbReference type="SUPFAM" id="SSF48371">
    <property type="entry name" value="ARM repeat"/>
    <property type="match status" value="1"/>
</dbReference>
<dbReference type="Proteomes" id="UP000293874">
    <property type="component" value="Unassembled WGS sequence"/>
</dbReference>
<proteinExistence type="predicted"/>
<keyword evidence="2" id="KW-1185">Reference proteome</keyword>
<gene>
    <name evidence="1" type="ORF">EV199_5786</name>
</gene>
<dbReference type="InterPro" id="IPR016024">
    <property type="entry name" value="ARM-type_fold"/>
</dbReference>
<evidence type="ECO:0000313" key="1">
    <source>
        <dbReference type="EMBL" id="RZS65032.1"/>
    </source>
</evidence>
<dbReference type="RefSeq" id="WP_130544273.1">
    <property type="nucleotide sequence ID" value="NZ_CP042431.1"/>
</dbReference>
<protein>
    <recommendedName>
        <fullName evidence="3">HEAT repeat protein</fullName>
    </recommendedName>
</protein>
<sequence>MKHLFKLLLGSVPFFFQQAAAQQLLARPLRTDAVIAVITDEEVAASPSFRQYCQMLESKEALGVYAVAAQWKDPDQVRNTLMDIRKIYPGLEGMVLIGNVPVAMIRNAQHMTTAFKMDEIKFDRKQSSVASDRFYDDVDLKFRAIGQDDKNPLWFYYELDESSLQSIRSDLYSGRIMSHASGATRVQEISRFLDKAVAARNTKNPLDQMLAFTGGAYNSESITSWMHEQYALQESLPPVFRNAKGYRALHFSMDQKMKYRLFSEIQRPGLDLTIFTEHGDIEKQYINNPPSGDDMDFSVSFIQQYLRSSLRRAAQKGQDSEQAVTAMIKKYGVPREWFEGAFDNDSLRIADSIFAASGNIYSSELANVKPASRIVIFNACYNGSFHHPDNISAAYLFGDGQTLVTHGNTTNVLQDKWTIEHIGLLGRGARAGQWSRIINTLESSLNGDPTYHFDHAQSASINKMLSATQSKEYWKKQLAQKDIVWQMVAMRRLFEANAKEYAPVLRKIYDTASSRNMRMEALRLLSLTGDANYLAVAGDALNDPYELVRRKSAEWIAKAGHDQFIPQLLDLLIAFPDDARTNWTASRALSVLNSDELLKQIEAKKAAFSFEYNNQELYEELQKLAASGKRDAAETLNGILNKNTTEQARIQKVRLLRNMYYHQLIPQLLPVMADATEPVELRKNIVEALGWFSNSYNKGLIIDACRKLSASNDTPEILKAEAIQTIGRLQSWILP</sequence>
<reference evidence="1 2" key="1">
    <citation type="submission" date="2019-02" db="EMBL/GenBank/DDBJ databases">
        <title>Genomic Encyclopedia of Type Strains, Phase IV (KMG-IV): sequencing the most valuable type-strain genomes for metagenomic binning, comparative biology and taxonomic classification.</title>
        <authorList>
            <person name="Goeker M."/>
        </authorList>
    </citation>
    <scope>NUCLEOTIDE SEQUENCE [LARGE SCALE GENOMIC DNA]</scope>
    <source>
        <strain evidence="1 2">DSM 18116</strain>
    </source>
</reference>
<dbReference type="OrthoDB" id="619585at2"/>
<comment type="caution">
    <text evidence="1">The sequence shown here is derived from an EMBL/GenBank/DDBJ whole genome shotgun (WGS) entry which is preliminary data.</text>
</comment>
<dbReference type="AlphaFoldDB" id="A0A4Q7ME77"/>
<accession>A0A4Q7ME77</accession>
<dbReference type="InterPro" id="IPR011989">
    <property type="entry name" value="ARM-like"/>
</dbReference>
<organism evidence="1 2">
    <name type="scientific">Pseudobacter ginsenosidimutans</name>
    <dbReference type="NCBI Taxonomy" id="661488"/>
    <lineage>
        <taxon>Bacteria</taxon>
        <taxon>Pseudomonadati</taxon>
        <taxon>Bacteroidota</taxon>
        <taxon>Chitinophagia</taxon>
        <taxon>Chitinophagales</taxon>
        <taxon>Chitinophagaceae</taxon>
        <taxon>Pseudobacter</taxon>
    </lineage>
</organism>
<dbReference type="Gene3D" id="1.25.10.10">
    <property type="entry name" value="Leucine-rich Repeat Variant"/>
    <property type="match status" value="1"/>
</dbReference>
<evidence type="ECO:0000313" key="2">
    <source>
        <dbReference type="Proteomes" id="UP000293874"/>
    </source>
</evidence>
<dbReference type="EMBL" id="SGXA01000006">
    <property type="protein sequence ID" value="RZS65032.1"/>
    <property type="molecule type" value="Genomic_DNA"/>
</dbReference>
<name>A0A4Q7ME77_9BACT</name>